<proteinExistence type="predicted"/>
<name>K4HTG8_9VIRU</name>
<gene>
    <name evidence="2" type="primary">ORF5a</name>
</gene>
<evidence type="ECO:0000256" key="1">
    <source>
        <dbReference type="SAM" id="MobiDB-lite"/>
    </source>
</evidence>
<sequence>MKSLRRTLMEPSSLTPKEKGSQKSHRRRRTLSPPTLKTRIPRKVMLTYCEPEERGLPLTQLIPPPALAEALSTQFKKRTQLHSILPLMIPSRQSHQIGLSFSKLSKRRSLTASLMLSYSVTITALVIRQRWLGNPGVELGLKTLPAQLGATVLFAAFAQNMLQWSGIME</sequence>
<reference evidence="2" key="1">
    <citation type="journal article" date="2013" name="Arch. Virol.">
        <title>Complete nucleotide sequences of two isolates of cherry green ring mottle virus from peach (Prunus persica) in China.</title>
        <authorList>
            <person name="Wang L."/>
            <person name="Jiang D."/>
            <person name="Niu F."/>
            <person name="Lu M."/>
            <person name="Wang H."/>
            <person name="Li S."/>
        </authorList>
    </citation>
    <scope>NUCLEOTIDE SEQUENCE</scope>
    <source>
        <strain evidence="2">S10</strain>
    </source>
</reference>
<feature type="region of interest" description="Disordered" evidence="1">
    <location>
        <begin position="1"/>
        <end position="37"/>
    </location>
</feature>
<organism evidence="2">
    <name type="scientific">Cherry green ring mottle virus</name>
    <dbReference type="NCBI Taxonomy" id="65467"/>
    <lineage>
        <taxon>Viruses</taxon>
        <taxon>Riboviria</taxon>
        <taxon>Orthornavirae</taxon>
        <taxon>Kitrinoviricota</taxon>
        <taxon>Alsuviricetes</taxon>
        <taxon>Tymovirales</taxon>
        <taxon>Betaflexiviridae</taxon>
        <taxon>Quinvirinae</taxon>
        <taxon>Robigovirus</taxon>
        <taxon>Robigovirus viridiavii</taxon>
    </lineage>
</organism>
<protein>
    <submittedName>
        <fullName evidence="2">Uncharacterized protein</fullName>
    </submittedName>
</protein>
<accession>K4HTG8</accession>
<dbReference type="EMBL" id="JX501671">
    <property type="protein sequence ID" value="AFU54626.1"/>
    <property type="molecule type" value="Genomic_RNA"/>
</dbReference>
<evidence type="ECO:0000313" key="2">
    <source>
        <dbReference type="EMBL" id="AFU54626.1"/>
    </source>
</evidence>